<dbReference type="InterPro" id="IPR043580">
    <property type="entry name" value="CUTINASE_1"/>
</dbReference>
<comment type="similarity">
    <text evidence="2 14">Belongs to the cutinase family.</text>
</comment>
<dbReference type="Gene3D" id="3.40.50.1820">
    <property type="entry name" value="alpha/beta hydrolase"/>
    <property type="match status" value="1"/>
</dbReference>
<feature type="active site" evidence="12">
    <location>
        <position position="275"/>
    </location>
</feature>
<dbReference type="PRINTS" id="PR00129">
    <property type="entry name" value="CUTINASE"/>
</dbReference>
<keyword evidence="8 13" id="KW-1015">Disulfide bond</keyword>
<accession>A0A8K0L6A1</accession>
<evidence type="ECO:0000256" key="8">
    <source>
        <dbReference type="ARBA" id="ARBA00023157"/>
    </source>
</evidence>
<evidence type="ECO:0000256" key="11">
    <source>
        <dbReference type="ARBA" id="ARBA00074522"/>
    </source>
</evidence>
<evidence type="ECO:0000256" key="5">
    <source>
        <dbReference type="ARBA" id="ARBA00022525"/>
    </source>
</evidence>
<keyword evidence="4 14" id="KW-0719">Serine esterase</keyword>
<protein>
    <recommendedName>
        <fullName evidence="11 14">Cutinase</fullName>
        <ecNumber evidence="3 14">3.1.1.74</ecNumber>
    </recommendedName>
</protein>
<dbReference type="InterPro" id="IPR000675">
    <property type="entry name" value="Cutinase/axe"/>
</dbReference>
<feature type="active site" description="Proton donor/acceptor" evidence="12">
    <location>
        <position position="288"/>
    </location>
</feature>
<evidence type="ECO:0000256" key="12">
    <source>
        <dbReference type="PIRSR" id="PIRSR611150-1"/>
    </source>
</evidence>
<evidence type="ECO:0000256" key="9">
    <source>
        <dbReference type="ARBA" id="ARBA00034045"/>
    </source>
</evidence>
<feature type="active site" description="Nucleophile" evidence="12">
    <location>
        <position position="220"/>
    </location>
</feature>
<dbReference type="GO" id="GO:0050525">
    <property type="term" value="F:cutinase activity"/>
    <property type="evidence" value="ECO:0007669"/>
    <property type="project" value="UniProtKB-UniRule"/>
</dbReference>
<keyword evidence="16" id="KW-1185">Reference proteome</keyword>
<gene>
    <name evidence="15" type="ORF">KVT40_002118</name>
</gene>
<sequence>MPTITAEGTDKLHEVPLYRGKTTSNHSIRQVSDVYKDCKLVSSNVLHPSTSASEHPQTQANLVHSSPLTTSVANMKFTTAFIALFAAANAMPTADAEAEAVAEFSKLEQRAQLEARATGNTVNELTNGACRAVTFIFARASTETGNIGSSVGPPTCDGLKSRLGANNVACQGVGGPYSAALADNALPSGTTQAAINEAARLFTLASTKCPNTKIVGGGYSQGAAVIHGAAKTLSSAVQNKVVGLITYGDTRKAQDNNRIPPFPASKTKIFCNAGDGVCVGTLVVTAAHLAYQGSVNPAVSFLVGRVNA</sequence>
<dbReference type="InterPro" id="IPR043579">
    <property type="entry name" value="CUTINASE_2"/>
</dbReference>
<dbReference type="SMART" id="SM01110">
    <property type="entry name" value="Cutinase"/>
    <property type="match status" value="1"/>
</dbReference>
<evidence type="ECO:0000256" key="6">
    <source>
        <dbReference type="ARBA" id="ARBA00022729"/>
    </source>
</evidence>
<evidence type="ECO:0000256" key="13">
    <source>
        <dbReference type="PIRSR" id="PIRSR611150-2"/>
    </source>
</evidence>
<evidence type="ECO:0000256" key="3">
    <source>
        <dbReference type="ARBA" id="ARBA00013095"/>
    </source>
</evidence>
<dbReference type="GO" id="GO:0005576">
    <property type="term" value="C:extracellular region"/>
    <property type="evidence" value="ECO:0007669"/>
    <property type="project" value="UniProtKB-SubCell"/>
</dbReference>
<evidence type="ECO:0000313" key="15">
    <source>
        <dbReference type="EMBL" id="KAG8630499.1"/>
    </source>
</evidence>
<dbReference type="AlphaFoldDB" id="A0A8K0L6A1"/>
<keyword evidence="7 14" id="KW-0378">Hydrolase</keyword>
<evidence type="ECO:0000313" key="16">
    <source>
        <dbReference type="Proteomes" id="UP000809789"/>
    </source>
</evidence>
<proteinExistence type="inferred from homology"/>
<dbReference type="FunFam" id="3.40.50.1820:FF:000235">
    <property type="entry name" value="Cutinase 1"/>
    <property type="match status" value="1"/>
</dbReference>
<organism evidence="15 16">
    <name type="scientific">Elsinoe batatas</name>
    <dbReference type="NCBI Taxonomy" id="2601811"/>
    <lineage>
        <taxon>Eukaryota</taxon>
        <taxon>Fungi</taxon>
        <taxon>Dikarya</taxon>
        <taxon>Ascomycota</taxon>
        <taxon>Pezizomycotina</taxon>
        <taxon>Dothideomycetes</taxon>
        <taxon>Dothideomycetidae</taxon>
        <taxon>Myriangiales</taxon>
        <taxon>Elsinoaceae</taxon>
        <taxon>Elsinoe</taxon>
    </lineage>
</organism>
<dbReference type="PROSITE" id="PS00931">
    <property type="entry name" value="CUTINASE_2"/>
    <property type="match status" value="1"/>
</dbReference>
<dbReference type="OrthoDB" id="3225429at2759"/>
<feature type="disulfide bond" evidence="13">
    <location>
        <begin position="130"/>
        <end position="209"/>
    </location>
</feature>
<evidence type="ECO:0000256" key="14">
    <source>
        <dbReference type="RuleBase" id="RU361263"/>
    </source>
</evidence>
<dbReference type="GO" id="GO:0016052">
    <property type="term" value="P:carbohydrate catabolic process"/>
    <property type="evidence" value="ECO:0007669"/>
    <property type="project" value="TreeGrafter"/>
</dbReference>
<comment type="subcellular location">
    <subcellularLocation>
        <location evidence="1 14">Secreted</location>
    </subcellularLocation>
</comment>
<dbReference type="EC" id="3.1.1.74" evidence="3 14"/>
<dbReference type="Proteomes" id="UP000809789">
    <property type="component" value="Unassembled WGS sequence"/>
</dbReference>
<reference evidence="15" key="1">
    <citation type="submission" date="2021-07" db="EMBL/GenBank/DDBJ databases">
        <title>Elsinoe batatas strain:CRI-CJ2 Genome sequencing and assembly.</title>
        <authorList>
            <person name="Huang L."/>
        </authorList>
    </citation>
    <scope>NUCLEOTIDE SEQUENCE</scope>
    <source>
        <strain evidence="15">CRI-CJ2</strain>
    </source>
</reference>
<dbReference type="PANTHER" id="PTHR48250:SF3">
    <property type="entry name" value="CUTINASE 1-RELATED"/>
    <property type="match status" value="1"/>
</dbReference>
<evidence type="ECO:0000256" key="7">
    <source>
        <dbReference type="ARBA" id="ARBA00022801"/>
    </source>
</evidence>
<evidence type="ECO:0000256" key="4">
    <source>
        <dbReference type="ARBA" id="ARBA00022487"/>
    </source>
</evidence>
<dbReference type="PANTHER" id="PTHR48250">
    <property type="entry name" value="CUTINASE 2-RELATED"/>
    <property type="match status" value="1"/>
</dbReference>
<dbReference type="EMBL" id="JAESVG020000002">
    <property type="protein sequence ID" value="KAG8630499.1"/>
    <property type="molecule type" value="Genomic_DNA"/>
</dbReference>
<dbReference type="PROSITE" id="PS00155">
    <property type="entry name" value="CUTINASE_1"/>
    <property type="match status" value="1"/>
</dbReference>
<comment type="caution">
    <text evidence="15">The sequence shown here is derived from an EMBL/GenBank/DDBJ whole genome shotgun (WGS) entry which is preliminary data.</text>
</comment>
<evidence type="ECO:0000256" key="10">
    <source>
        <dbReference type="ARBA" id="ARBA00057514"/>
    </source>
</evidence>
<comment type="function">
    <text evidence="10">Catalyzes the hydrolysis of complex carboxylic polyesters found in the cell wall of plants. Degrades cutin, a macromolecule that forms the structure of the plant cuticle. Allows pathogenic fungi to penetrate through the cuticular barrier into the host plant during the initial stage of fungal infection.</text>
</comment>
<dbReference type="Pfam" id="PF01083">
    <property type="entry name" value="Cutinase"/>
    <property type="match status" value="1"/>
</dbReference>
<feature type="disulfide bond" evidence="13">
    <location>
        <begin position="271"/>
        <end position="278"/>
    </location>
</feature>
<keyword evidence="6" id="KW-0732">Signal</keyword>
<dbReference type="SUPFAM" id="SSF53474">
    <property type="entry name" value="alpha/beta-Hydrolases"/>
    <property type="match status" value="1"/>
</dbReference>
<name>A0A8K0L6A1_9PEZI</name>
<evidence type="ECO:0000256" key="1">
    <source>
        <dbReference type="ARBA" id="ARBA00004613"/>
    </source>
</evidence>
<comment type="catalytic activity">
    <reaction evidence="9 14">
        <text>cutin + H2O = cutin monomers.</text>
        <dbReference type="EC" id="3.1.1.74"/>
    </reaction>
</comment>
<evidence type="ECO:0000256" key="2">
    <source>
        <dbReference type="ARBA" id="ARBA00007534"/>
    </source>
</evidence>
<keyword evidence="5 14" id="KW-0964">Secreted</keyword>
<dbReference type="InterPro" id="IPR011150">
    <property type="entry name" value="Cutinase_monf"/>
</dbReference>
<dbReference type="InterPro" id="IPR029058">
    <property type="entry name" value="AB_hydrolase_fold"/>
</dbReference>